<feature type="compositionally biased region" description="Gly residues" evidence="1">
    <location>
        <begin position="203"/>
        <end position="214"/>
    </location>
</feature>
<feature type="compositionally biased region" description="Low complexity" evidence="1">
    <location>
        <begin position="191"/>
        <end position="202"/>
    </location>
</feature>
<feature type="compositionally biased region" description="Low complexity" evidence="1">
    <location>
        <begin position="175"/>
        <end position="184"/>
    </location>
</feature>
<dbReference type="EMBL" id="JAFCMP010000212">
    <property type="protein sequence ID" value="KAG5183384.1"/>
    <property type="molecule type" value="Genomic_DNA"/>
</dbReference>
<dbReference type="AlphaFoldDB" id="A0A836CF66"/>
<dbReference type="Proteomes" id="UP000664859">
    <property type="component" value="Unassembled WGS sequence"/>
</dbReference>
<evidence type="ECO:0000313" key="3">
    <source>
        <dbReference type="Proteomes" id="UP000664859"/>
    </source>
</evidence>
<feature type="compositionally biased region" description="Low complexity" evidence="1">
    <location>
        <begin position="260"/>
        <end position="274"/>
    </location>
</feature>
<protein>
    <submittedName>
        <fullName evidence="2">Uncharacterized protein</fullName>
    </submittedName>
</protein>
<feature type="compositionally biased region" description="Low complexity" evidence="1">
    <location>
        <begin position="407"/>
        <end position="420"/>
    </location>
</feature>
<reference evidence="2" key="1">
    <citation type="submission" date="2021-02" db="EMBL/GenBank/DDBJ databases">
        <title>First Annotated Genome of the Yellow-green Alga Tribonema minus.</title>
        <authorList>
            <person name="Mahan K.M."/>
        </authorList>
    </citation>
    <scope>NUCLEOTIDE SEQUENCE</scope>
    <source>
        <strain evidence="2">UTEX B ZZ1240</strain>
    </source>
</reference>
<name>A0A836CF66_9STRA</name>
<comment type="caution">
    <text evidence="2">The sequence shown here is derived from an EMBL/GenBank/DDBJ whole genome shotgun (WGS) entry which is preliminary data.</text>
</comment>
<gene>
    <name evidence="2" type="ORF">JKP88DRAFT_316945</name>
</gene>
<evidence type="ECO:0000313" key="2">
    <source>
        <dbReference type="EMBL" id="KAG5183384.1"/>
    </source>
</evidence>
<proteinExistence type="predicted"/>
<keyword evidence="3" id="KW-1185">Reference proteome</keyword>
<evidence type="ECO:0000256" key="1">
    <source>
        <dbReference type="SAM" id="MobiDB-lite"/>
    </source>
</evidence>
<feature type="region of interest" description="Disordered" evidence="1">
    <location>
        <begin position="152"/>
        <end position="462"/>
    </location>
</feature>
<accession>A0A836CF66</accession>
<feature type="compositionally biased region" description="Low complexity" evidence="1">
    <location>
        <begin position="323"/>
        <end position="336"/>
    </location>
</feature>
<sequence>MPPELLPGQSSPLPLPQQQQLQLLQIGASTMMLTMLQLLLQQMQLVENLQQLQEHLNWAEWFLKHHGTTQAAAGLKDLTPQRDVTPKRVQQEQRRLYHACWNIILEQDTEEANIICLTRGSYNSHAPCRVCLVTAVDAASCCEYDRAKMPPRQARKHANFVRSTGSVRRAKGGRRAPAPAAGPAQDGRVQGEATDAAAAPPRGGAGAEGGGGGAKRAAAGTETGGSGAPCVKRARHGALAPPRGGASAEGGGRGADRALEAAAQGADAGSSGAPRAKRRRDSAAAPLRGSGGGGGVDRALEAAAQGAEAGGSGAPRAKRARHGAAAPPRSGASAEGGVDRALEAAAQGAEAGGSGAPRAKRARHGAAAPLRSGASAEGGVDRALEAAAQGAEAGGSGAPRAKRARHGAAAPPRSGASAEGGADRALEAAAQGAEAGGSGAPRAKRARHGAAAPPRGGGGRAGVDRALEAAAQGAEAGGSGAAAAATGGLSPEDWLTAALRSRRDVTAAAMGAGVHLQENAFWSARTLLPEDDCNLPTGPYGPVLLAIQRCMYNSLCMWGWLRRPGWSEQDVITFITKVVPHFMRSYKIAFAEVRGAGTAIPKWHLFVHIAYFVTWYGPPLIHNGGWWEQAHIM</sequence>
<organism evidence="2 3">
    <name type="scientific">Tribonema minus</name>
    <dbReference type="NCBI Taxonomy" id="303371"/>
    <lineage>
        <taxon>Eukaryota</taxon>
        <taxon>Sar</taxon>
        <taxon>Stramenopiles</taxon>
        <taxon>Ochrophyta</taxon>
        <taxon>PX clade</taxon>
        <taxon>Xanthophyceae</taxon>
        <taxon>Tribonematales</taxon>
        <taxon>Tribonemataceae</taxon>
        <taxon>Tribonema</taxon>
    </lineage>
</organism>